<keyword evidence="4" id="KW-1185">Reference proteome</keyword>
<dbReference type="PANTHER" id="PTHR12147:SF26">
    <property type="entry name" value="PEPTIDASE M28 DOMAIN-CONTAINING PROTEIN"/>
    <property type="match status" value="1"/>
</dbReference>
<feature type="compositionally biased region" description="Low complexity" evidence="1">
    <location>
        <begin position="204"/>
        <end position="221"/>
    </location>
</feature>
<evidence type="ECO:0000313" key="4">
    <source>
        <dbReference type="Proteomes" id="UP000319865"/>
    </source>
</evidence>
<dbReference type="EMBL" id="VFQE01000001">
    <property type="protein sequence ID" value="TQN41734.1"/>
    <property type="molecule type" value="Genomic_DNA"/>
</dbReference>
<accession>A0A543PCD7</accession>
<evidence type="ECO:0000256" key="1">
    <source>
        <dbReference type="SAM" id="MobiDB-lite"/>
    </source>
</evidence>
<gene>
    <name evidence="3" type="ORF">FHU33_1112</name>
</gene>
<dbReference type="InterPro" id="IPR007484">
    <property type="entry name" value="Peptidase_M28"/>
</dbReference>
<evidence type="ECO:0000259" key="2">
    <source>
        <dbReference type="Pfam" id="PF04389"/>
    </source>
</evidence>
<dbReference type="GO" id="GO:0008235">
    <property type="term" value="F:metalloexopeptidase activity"/>
    <property type="evidence" value="ECO:0007669"/>
    <property type="project" value="InterPro"/>
</dbReference>
<dbReference type="Gene3D" id="3.40.630.10">
    <property type="entry name" value="Zn peptidases"/>
    <property type="match status" value="1"/>
</dbReference>
<evidence type="ECO:0000313" key="3">
    <source>
        <dbReference type="EMBL" id="TQN41734.1"/>
    </source>
</evidence>
<dbReference type="InterPro" id="IPR045175">
    <property type="entry name" value="M28_fam"/>
</dbReference>
<protein>
    <submittedName>
        <fullName evidence="3">Peptidase M28-like protein</fullName>
    </submittedName>
</protein>
<dbReference type="PANTHER" id="PTHR12147">
    <property type="entry name" value="METALLOPEPTIDASE M28 FAMILY MEMBER"/>
    <property type="match status" value="1"/>
</dbReference>
<reference evidence="3 4" key="1">
    <citation type="submission" date="2019-06" db="EMBL/GenBank/DDBJ databases">
        <title>Sequencing the genomes of 1000 actinobacteria strains.</title>
        <authorList>
            <person name="Klenk H.-P."/>
        </authorList>
    </citation>
    <scope>NUCLEOTIDE SEQUENCE [LARGE SCALE GENOMIC DNA]</scope>
    <source>
        <strain evidence="3 4">DSM 46837</strain>
    </source>
</reference>
<dbReference type="Proteomes" id="UP000319865">
    <property type="component" value="Unassembled WGS sequence"/>
</dbReference>
<dbReference type="AlphaFoldDB" id="A0A543PCD7"/>
<feature type="region of interest" description="Disordered" evidence="1">
    <location>
        <begin position="201"/>
        <end position="221"/>
    </location>
</feature>
<organism evidence="3 4">
    <name type="scientific">Blastococcus colisei</name>
    <dbReference type="NCBI Taxonomy" id="1564162"/>
    <lineage>
        <taxon>Bacteria</taxon>
        <taxon>Bacillati</taxon>
        <taxon>Actinomycetota</taxon>
        <taxon>Actinomycetes</taxon>
        <taxon>Geodermatophilales</taxon>
        <taxon>Geodermatophilaceae</taxon>
        <taxon>Blastococcus</taxon>
    </lineage>
</organism>
<name>A0A543PCD7_9ACTN</name>
<sequence length="402" mass="41604">MTERSGMSVPGEGASIRLGDQVFEWAADGRAVRPALVTQVGRSFQVQHPEVPVLLDHGRHLVVDLVAGGVPAPRRPEGADEHADWRIEHLPAGAVVVVDRPSVEAGPADDDTAGLLAGLSPQSFDESMRFLTGLPTRHSWSTGFGEAADWSSDRLAGSGFAVTRHSITVGTGSSANVVGELPGTGTGDRAVVLVTAHLDSVNTPGGPSAPAPGADDNGSGSAGALELGRVLAGRSWRHDLRVILFGGEEQGLHGSRQYVAALAPHERARIRAVLNLDMVGSLNTAAPTVLLEGAPLSAALIDDLARAAATWTGLAVETSLNPFASDHVPFLDGGIPAVLTIEGADSANKNIHSDRDVLATVTTDLAMQILRMDAAALAGWLQPVEAGQKSRAEGSSVPLRTA</sequence>
<dbReference type="GO" id="GO:0006508">
    <property type="term" value="P:proteolysis"/>
    <property type="evidence" value="ECO:0007669"/>
    <property type="project" value="InterPro"/>
</dbReference>
<dbReference type="Pfam" id="PF04389">
    <property type="entry name" value="Peptidase_M28"/>
    <property type="match status" value="1"/>
</dbReference>
<proteinExistence type="predicted"/>
<comment type="caution">
    <text evidence="3">The sequence shown here is derived from an EMBL/GenBank/DDBJ whole genome shotgun (WGS) entry which is preliminary data.</text>
</comment>
<feature type="domain" description="Peptidase M28" evidence="2">
    <location>
        <begin position="176"/>
        <end position="371"/>
    </location>
</feature>
<dbReference type="SUPFAM" id="SSF53187">
    <property type="entry name" value="Zn-dependent exopeptidases"/>
    <property type="match status" value="1"/>
</dbReference>